<dbReference type="Gene3D" id="2.40.50.140">
    <property type="entry name" value="Nucleic acid-binding proteins"/>
    <property type="match status" value="1"/>
</dbReference>
<proteinExistence type="inferred from homology"/>
<dbReference type="Proteomes" id="UP000481861">
    <property type="component" value="Unassembled WGS sequence"/>
</dbReference>
<keyword evidence="6" id="KW-1185">Reference proteome</keyword>
<evidence type="ECO:0000256" key="2">
    <source>
        <dbReference type="ARBA" id="ARBA00022980"/>
    </source>
</evidence>
<dbReference type="GO" id="GO:0005840">
    <property type="term" value="C:ribosome"/>
    <property type="evidence" value="ECO:0007669"/>
    <property type="project" value="UniProtKB-KW"/>
</dbReference>
<reference evidence="5 6" key="1">
    <citation type="submission" date="2020-01" db="EMBL/GenBank/DDBJ databases">
        <authorList>
            <consortium name="DOE Joint Genome Institute"/>
            <person name="Haridas S."/>
            <person name="Albert R."/>
            <person name="Binder M."/>
            <person name="Bloem J."/>
            <person name="Labutti K."/>
            <person name="Salamov A."/>
            <person name="Andreopoulos B."/>
            <person name="Baker S.E."/>
            <person name="Barry K."/>
            <person name="Bills G."/>
            <person name="Bluhm B.H."/>
            <person name="Cannon C."/>
            <person name="Castanera R."/>
            <person name="Culley D.E."/>
            <person name="Daum C."/>
            <person name="Ezra D."/>
            <person name="Gonzalez J.B."/>
            <person name="Henrissat B."/>
            <person name="Kuo A."/>
            <person name="Liang C."/>
            <person name="Lipzen A."/>
            <person name="Lutzoni F."/>
            <person name="Magnuson J."/>
            <person name="Mondo S."/>
            <person name="Nolan M."/>
            <person name="Ohm R."/>
            <person name="Pangilinan J."/>
            <person name="Park H.-J.H."/>
            <person name="Ramirez L."/>
            <person name="Alfaro M."/>
            <person name="Sun H."/>
            <person name="Tritt A."/>
            <person name="Yoshinaga Y."/>
            <person name="Zwiers L.-H.L."/>
            <person name="Turgeon B.G."/>
            <person name="Goodwin S.B."/>
            <person name="Spatafora J.W."/>
            <person name="Crous P.W."/>
            <person name="Grigoriev I.V."/>
        </authorList>
    </citation>
    <scope>NUCLEOTIDE SEQUENCE [LARGE SCALE GENOMIC DNA]</scope>
    <source>
        <strain evidence="5 6">CBS 611.86</strain>
    </source>
</reference>
<evidence type="ECO:0000256" key="3">
    <source>
        <dbReference type="ARBA" id="ARBA00023274"/>
    </source>
</evidence>
<feature type="compositionally biased region" description="Basic and acidic residues" evidence="4">
    <location>
        <begin position="193"/>
        <end position="204"/>
    </location>
</feature>
<evidence type="ECO:0000256" key="1">
    <source>
        <dbReference type="ARBA" id="ARBA00010254"/>
    </source>
</evidence>
<dbReference type="GO" id="GO:0003735">
    <property type="term" value="F:structural constituent of ribosome"/>
    <property type="evidence" value="ECO:0007669"/>
    <property type="project" value="InterPro"/>
</dbReference>
<organism evidence="5 6">
    <name type="scientific">Massariosphaeria phaeospora</name>
    <dbReference type="NCBI Taxonomy" id="100035"/>
    <lineage>
        <taxon>Eukaryota</taxon>
        <taxon>Fungi</taxon>
        <taxon>Dikarya</taxon>
        <taxon>Ascomycota</taxon>
        <taxon>Pezizomycotina</taxon>
        <taxon>Dothideomycetes</taxon>
        <taxon>Pleosporomycetidae</taxon>
        <taxon>Pleosporales</taxon>
        <taxon>Pleosporales incertae sedis</taxon>
        <taxon>Massariosphaeria</taxon>
    </lineage>
</organism>
<sequence length="212" mass="23629">MSKPVVPIVRKLMSSHKVGVVVSSGKMARAVKVRIAGQEWNKHFRKAFPSEKTYLVSDPNSSLREGDVVRIASGFRTSKQIRHVVTSIVAPFGPPVEDRPPVLTEDQLMEVKVKERLAKDVRSASNGRRTSLERLAQARKQGYQIPTLEEAMRNVRLQEEIEAAKEKGGAQSHRGQKGQVVTAKQRRAQASLKTKDERSAEKTVKKARVQTA</sequence>
<evidence type="ECO:0000313" key="6">
    <source>
        <dbReference type="Proteomes" id="UP000481861"/>
    </source>
</evidence>
<evidence type="ECO:0008006" key="7">
    <source>
        <dbReference type="Google" id="ProtNLM"/>
    </source>
</evidence>
<comment type="caution">
    <text evidence="5">The sequence shown here is derived from an EMBL/GenBank/DDBJ whole genome shotgun (WGS) entry which is preliminary data.</text>
</comment>
<dbReference type="GO" id="GO:1990904">
    <property type="term" value="C:ribonucleoprotein complex"/>
    <property type="evidence" value="ECO:0007669"/>
    <property type="project" value="UniProtKB-KW"/>
</dbReference>
<feature type="region of interest" description="Disordered" evidence="4">
    <location>
        <begin position="163"/>
        <end position="212"/>
    </location>
</feature>
<dbReference type="GO" id="GO:0006412">
    <property type="term" value="P:translation"/>
    <property type="evidence" value="ECO:0007669"/>
    <property type="project" value="InterPro"/>
</dbReference>
<protein>
    <recommendedName>
        <fullName evidence="7">Nucleic acid-binding protein</fullName>
    </recommendedName>
</protein>
<dbReference type="InterPro" id="IPR000266">
    <property type="entry name" value="Ribosomal_uS17"/>
</dbReference>
<dbReference type="OrthoDB" id="274752at2759"/>
<dbReference type="SUPFAM" id="SSF50249">
    <property type="entry name" value="Nucleic acid-binding proteins"/>
    <property type="match status" value="1"/>
</dbReference>
<keyword evidence="2" id="KW-0689">Ribosomal protein</keyword>
<name>A0A7C8IKS4_9PLEO</name>
<accession>A0A7C8IKS4</accession>
<keyword evidence="3" id="KW-0687">Ribonucleoprotein</keyword>
<gene>
    <name evidence="5" type="ORF">BDV95DRAFT_602658</name>
</gene>
<dbReference type="AlphaFoldDB" id="A0A7C8IKS4"/>
<dbReference type="Pfam" id="PF00366">
    <property type="entry name" value="Ribosomal_S17"/>
    <property type="match status" value="1"/>
</dbReference>
<comment type="similarity">
    <text evidence="1">Belongs to the universal ribosomal protein uS17 family.</text>
</comment>
<evidence type="ECO:0000256" key="4">
    <source>
        <dbReference type="SAM" id="MobiDB-lite"/>
    </source>
</evidence>
<dbReference type="InterPro" id="IPR012340">
    <property type="entry name" value="NA-bd_OB-fold"/>
</dbReference>
<evidence type="ECO:0000313" key="5">
    <source>
        <dbReference type="EMBL" id="KAF2876690.1"/>
    </source>
</evidence>
<dbReference type="EMBL" id="JAADJZ010000003">
    <property type="protein sequence ID" value="KAF2876690.1"/>
    <property type="molecule type" value="Genomic_DNA"/>
</dbReference>